<dbReference type="InterPro" id="IPR019650">
    <property type="entry name" value="DUF2513"/>
</dbReference>
<evidence type="ECO:0000313" key="2">
    <source>
        <dbReference type="Proteomes" id="UP000319817"/>
    </source>
</evidence>
<reference evidence="1 2" key="1">
    <citation type="submission" date="2019-02" db="EMBL/GenBank/DDBJ databases">
        <title>Deep-cultivation of Planctomycetes and their phenomic and genomic characterization uncovers novel biology.</title>
        <authorList>
            <person name="Wiegand S."/>
            <person name="Jogler M."/>
            <person name="Boedeker C."/>
            <person name="Pinto D."/>
            <person name="Vollmers J."/>
            <person name="Rivas-Marin E."/>
            <person name="Kohn T."/>
            <person name="Peeters S.H."/>
            <person name="Heuer A."/>
            <person name="Rast P."/>
            <person name="Oberbeckmann S."/>
            <person name="Bunk B."/>
            <person name="Jeske O."/>
            <person name="Meyerdierks A."/>
            <person name="Storesund J.E."/>
            <person name="Kallscheuer N."/>
            <person name="Luecker S."/>
            <person name="Lage O.M."/>
            <person name="Pohl T."/>
            <person name="Merkel B.J."/>
            <person name="Hornburger P."/>
            <person name="Mueller R.-W."/>
            <person name="Bruemmer F."/>
            <person name="Labrenz M."/>
            <person name="Spormann A.M."/>
            <person name="Op den Camp H."/>
            <person name="Overmann J."/>
            <person name="Amann R."/>
            <person name="Jetten M.S.M."/>
            <person name="Mascher T."/>
            <person name="Medema M.H."/>
            <person name="Devos D.P."/>
            <person name="Kaster A.-K."/>
            <person name="Ovreas L."/>
            <person name="Rohde M."/>
            <person name="Galperin M.Y."/>
            <person name="Jogler C."/>
        </authorList>
    </citation>
    <scope>NUCLEOTIDE SEQUENCE [LARGE SCALE GENOMIC DNA]</scope>
    <source>
        <strain evidence="1 2">K23_9</strain>
    </source>
</reference>
<dbReference type="AlphaFoldDB" id="A0A517NW14"/>
<dbReference type="EMBL" id="CP036526">
    <property type="protein sequence ID" value="QDT11323.1"/>
    <property type="molecule type" value="Genomic_DNA"/>
</dbReference>
<proteinExistence type="predicted"/>
<gene>
    <name evidence="1" type="ORF">K239x_33180</name>
</gene>
<dbReference type="OrthoDB" id="6960201at2"/>
<keyword evidence="2" id="KW-1185">Reference proteome</keyword>
<accession>A0A517NW14</accession>
<dbReference type="RefSeq" id="WP_145419178.1">
    <property type="nucleotide sequence ID" value="NZ_CP036526.1"/>
</dbReference>
<dbReference type="Proteomes" id="UP000319817">
    <property type="component" value="Chromosome"/>
</dbReference>
<sequence length="121" mass="13462">MIRNMELIRAMVLAIRQHEGRPSASEVQALISDEDNGVYSYHVELLIQGDLITAVDTSPRKDRYGKANLALTWAGQDFADNLVSDEIWASAKQTLAEANLDAASFQIWTQLAIKKITQRCG</sequence>
<organism evidence="1 2">
    <name type="scientific">Stieleria marina</name>
    <dbReference type="NCBI Taxonomy" id="1930275"/>
    <lineage>
        <taxon>Bacteria</taxon>
        <taxon>Pseudomonadati</taxon>
        <taxon>Planctomycetota</taxon>
        <taxon>Planctomycetia</taxon>
        <taxon>Pirellulales</taxon>
        <taxon>Pirellulaceae</taxon>
        <taxon>Stieleria</taxon>
    </lineage>
</organism>
<dbReference type="Pfam" id="PF10711">
    <property type="entry name" value="DUF2513"/>
    <property type="match status" value="1"/>
</dbReference>
<protein>
    <recommendedName>
        <fullName evidence="3">DUF2513 domain-containing protein</fullName>
    </recommendedName>
</protein>
<name>A0A517NW14_9BACT</name>
<evidence type="ECO:0000313" key="1">
    <source>
        <dbReference type="EMBL" id="QDT11323.1"/>
    </source>
</evidence>
<evidence type="ECO:0008006" key="3">
    <source>
        <dbReference type="Google" id="ProtNLM"/>
    </source>
</evidence>